<dbReference type="Proteomes" id="UP000249248">
    <property type="component" value="Unassembled WGS sequence"/>
</dbReference>
<keyword evidence="2" id="KW-1185">Reference proteome</keyword>
<proteinExistence type="predicted"/>
<sequence length="304" mass="34682">MMRVEEWIKYKAYHELSVEELDMIKDMATNEKEYEQLKQFLGQTALYVQDQKIVASENLQEKFMHELHGVEQVSTSWRHSFFTFLFPTEKPWYQYPAIQFTGLALLLFGLFNLFESPIQKQELAVNSKVEEVLLPNKIVENSERTVLDSSSVFFPDTKLTPPETELEKIAVSDDLANKSKLAPIAVENFDIAAEAPRMISTAPESDEMEDDLAISPSLSLEKDAEASFQDLEEVVTTTDYNEVSSGKESRNQLKETSNAVSLENVVVANVRKKRDKSNNAAKVLEIVYQVKEIMGLSDLFYEVK</sequence>
<gene>
    <name evidence="1" type="ORF">DNU06_12680</name>
</gene>
<dbReference type="RefSeq" id="WP_111063787.1">
    <property type="nucleotide sequence ID" value="NZ_JBHUCU010000005.1"/>
</dbReference>
<name>A0A2W1MYU1_9FLAO</name>
<comment type="caution">
    <text evidence="1">The sequence shown here is derived from an EMBL/GenBank/DDBJ whole genome shotgun (WGS) entry which is preliminary data.</text>
</comment>
<evidence type="ECO:0000313" key="2">
    <source>
        <dbReference type="Proteomes" id="UP000249248"/>
    </source>
</evidence>
<accession>A0A2W1MYU1</accession>
<organism evidence="1 2">
    <name type="scientific">Putridiphycobacter roseus</name>
    <dbReference type="NCBI Taxonomy" id="2219161"/>
    <lineage>
        <taxon>Bacteria</taxon>
        <taxon>Pseudomonadati</taxon>
        <taxon>Bacteroidota</taxon>
        <taxon>Flavobacteriia</taxon>
        <taxon>Flavobacteriales</taxon>
        <taxon>Crocinitomicaceae</taxon>
        <taxon>Putridiphycobacter</taxon>
    </lineage>
</organism>
<protein>
    <submittedName>
        <fullName evidence="1">Uncharacterized protein</fullName>
    </submittedName>
</protein>
<evidence type="ECO:0000313" key="1">
    <source>
        <dbReference type="EMBL" id="PZE16400.1"/>
    </source>
</evidence>
<dbReference type="EMBL" id="QKSB01000008">
    <property type="protein sequence ID" value="PZE16400.1"/>
    <property type="molecule type" value="Genomic_DNA"/>
</dbReference>
<reference evidence="1 2" key="1">
    <citation type="submission" date="2018-06" db="EMBL/GenBank/DDBJ databases">
        <title>The draft genome sequence of Crocinitomix sp. SM1701.</title>
        <authorList>
            <person name="Zhang X."/>
        </authorList>
    </citation>
    <scope>NUCLEOTIDE SEQUENCE [LARGE SCALE GENOMIC DNA]</scope>
    <source>
        <strain evidence="1 2">SM1701</strain>
    </source>
</reference>
<dbReference type="AlphaFoldDB" id="A0A2W1MYU1"/>